<accession>A0A518G686</accession>
<evidence type="ECO:0000256" key="2">
    <source>
        <dbReference type="ARBA" id="ARBA00047806"/>
    </source>
</evidence>
<evidence type="ECO:0000256" key="3">
    <source>
        <dbReference type="ARBA" id="ARBA00048782"/>
    </source>
</evidence>
<dbReference type="SUPFAM" id="SSF55068">
    <property type="entry name" value="Peptide methionine sulfoxide reductase"/>
    <property type="match status" value="1"/>
</dbReference>
<feature type="active site" evidence="4">
    <location>
        <position position="81"/>
    </location>
</feature>
<evidence type="ECO:0000313" key="8">
    <source>
        <dbReference type="Proteomes" id="UP000318017"/>
    </source>
</evidence>
<dbReference type="Pfam" id="PF01625">
    <property type="entry name" value="PMSR"/>
    <property type="match status" value="1"/>
</dbReference>
<keyword evidence="8" id="KW-1185">Reference proteome</keyword>
<dbReference type="Gene3D" id="3.30.1060.10">
    <property type="entry name" value="Peptide methionine sulphoxide reductase MsrA"/>
    <property type="match status" value="1"/>
</dbReference>
<dbReference type="Proteomes" id="UP000318017">
    <property type="component" value="Chromosome"/>
</dbReference>
<name>A0A518G686_9BACT</name>
<dbReference type="EC" id="1.8.4.11" evidence="4"/>
<evidence type="ECO:0000313" key="7">
    <source>
        <dbReference type="EMBL" id="QDV24105.1"/>
    </source>
</evidence>
<dbReference type="RefSeq" id="WP_145077536.1">
    <property type="nucleotide sequence ID" value="NZ_CP036298.1"/>
</dbReference>
<keyword evidence="1 4" id="KW-0560">Oxidoreductase</keyword>
<dbReference type="GO" id="GO:0008113">
    <property type="term" value="F:peptide-methionine (S)-S-oxide reductase activity"/>
    <property type="evidence" value="ECO:0007669"/>
    <property type="project" value="UniProtKB-UniRule"/>
</dbReference>
<dbReference type="NCBIfam" id="TIGR00401">
    <property type="entry name" value="msrA"/>
    <property type="match status" value="1"/>
</dbReference>
<dbReference type="GO" id="GO:0033744">
    <property type="term" value="F:L-methionine:thioredoxin-disulfide S-oxidoreductase activity"/>
    <property type="evidence" value="ECO:0007669"/>
    <property type="project" value="RHEA"/>
</dbReference>
<dbReference type="OrthoDB" id="4174719at2"/>
<evidence type="ECO:0000259" key="6">
    <source>
        <dbReference type="Pfam" id="PF01625"/>
    </source>
</evidence>
<dbReference type="AlphaFoldDB" id="A0A518G686"/>
<dbReference type="InterPro" id="IPR002569">
    <property type="entry name" value="Met_Sox_Rdtase_MsrA_dom"/>
</dbReference>
<organism evidence="7 8">
    <name type="scientific">Aureliella helgolandensis</name>
    <dbReference type="NCBI Taxonomy" id="2527968"/>
    <lineage>
        <taxon>Bacteria</taxon>
        <taxon>Pseudomonadati</taxon>
        <taxon>Planctomycetota</taxon>
        <taxon>Planctomycetia</taxon>
        <taxon>Pirellulales</taxon>
        <taxon>Pirellulaceae</taxon>
        <taxon>Aureliella</taxon>
    </lineage>
</organism>
<protein>
    <recommendedName>
        <fullName evidence="4">Peptide methionine sulfoxide reductase MsrA</fullName>
        <shortName evidence="4">Protein-methionine-S-oxide reductase</shortName>
        <ecNumber evidence="4">1.8.4.11</ecNumber>
    </recommendedName>
    <alternativeName>
        <fullName evidence="4">Peptide-methionine (S)-S-oxide reductase</fullName>
        <shortName evidence="4">Peptide Met(O) reductase</shortName>
    </alternativeName>
</protein>
<proteinExistence type="inferred from homology"/>
<evidence type="ECO:0000256" key="4">
    <source>
        <dbReference type="HAMAP-Rule" id="MF_01401"/>
    </source>
</evidence>
<dbReference type="PANTHER" id="PTHR43774:SF1">
    <property type="entry name" value="PEPTIDE METHIONINE SULFOXIDE REDUCTASE MSRA 2"/>
    <property type="match status" value="1"/>
</dbReference>
<evidence type="ECO:0000256" key="1">
    <source>
        <dbReference type="ARBA" id="ARBA00023002"/>
    </source>
</evidence>
<comment type="function">
    <text evidence="4">Has an important function as a repair enzyme for proteins that have been inactivated by oxidation. Catalyzes the reversible oxidation-reduction of methionine sulfoxide in proteins to methionine.</text>
</comment>
<feature type="domain" description="Peptide methionine sulphoxide reductase MsrA" evidence="6">
    <location>
        <begin position="75"/>
        <end position="226"/>
    </location>
</feature>
<reference evidence="7 8" key="1">
    <citation type="submission" date="2019-02" db="EMBL/GenBank/DDBJ databases">
        <title>Deep-cultivation of Planctomycetes and their phenomic and genomic characterization uncovers novel biology.</title>
        <authorList>
            <person name="Wiegand S."/>
            <person name="Jogler M."/>
            <person name="Boedeker C."/>
            <person name="Pinto D."/>
            <person name="Vollmers J."/>
            <person name="Rivas-Marin E."/>
            <person name="Kohn T."/>
            <person name="Peeters S.H."/>
            <person name="Heuer A."/>
            <person name="Rast P."/>
            <person name="Oberbeckmann S."/>
            <person name="Bunk B."/>
            <person name="Jeske O."/>
            <person name="Meyerdierks A."/>
            <person name="Storesund J.E."/>
            <person name="Kallscheuer N."/>
            <person name="Luecker S."/>
            <person name="Lage O.M."/>
            <person name="Pohl T."/>
            <person name="Merkel B.J."/>
            <person name="Hornburger P."/>
            <person name="Mueller R.-W."/>
            <person name="Bruemmer F."/>
            <person name="Labrenz M."/>
            <person name="Spormann A.M."/>
            <person name="Op den Camp H."/>
            <person name="Overmann J."/>
            <person name="Amann R."/>
            <person name="Jetten M.S.M."/>
            <person name="Mascher T."/>
            <person name="Medema M.H."/>
            <person name="Devos D.P."/>
            <person name="Kaster A.-K."/>
            <person name="Ovreas L."/>
            <person name="Rohde M."/>
            <person name="Galperin M.Y."/>
            <person name="Jogler C."/>
        </authorList>
    </citation>
    <scope>NUCLEOTIDE SEQUENCE [LARGE SCALE GENOMIC DNA]</scope>
    <source>
        <strain evidence="7 8">Q31a</strain>
    </source>
</reference>
<comment type="similarity">
    <text evidence="4">Belongs to the MsrA Met sulfoxide reductase family.</text>
</comment>
<dbReference type="KEGG" id="ahel:Q31a_24180"/>
<dbReference type="InterPro" id="IPR036509">
    <property type="entry name" value="Met_Sox_Rdtase_MsrA_sf"/>
</dbReference>
<feature type="compositionally biased region" description="Polar residues" evidence="5">
    <location>
        <begin position="37"/>
        <end position="55"/>
    </location>
</feature>
<feature type="region of interest" description="Disordered" evidence="5">
    <location>
        <begin position="37"/>
        <end position="67"/>
    </location>
</feature>
<comment type="catalytic activity">
    <reaction evidence="2 4">
        <text>L-methionyl-[protein] + [thioredoxin]-disulfide + H2O = L-methionyl-(S)-S-oxide-[protein] + [thioredoxin]-dithiol</text>
        <dbReference type="Rhea" id="RHEA:14217"/>
        <dbReference type="Rhea" id="RHEA-COMP:10698"/>
        <dbReference type="Rhea" id="RHEA-COMP:10700"/>
        <dbReference type="Rhea" id="RHEA-COMP:12313"/>
        <dbReference type="Rhea" id="RHEA-COMP:12315"/>
        <dbReference type="ChEBI" id="CHEBI:15377"/>
        <dbReference type="ChEBI" id="CHEBI:16044"/>
        <dbReference type="ChEBI" id="CHEBI:29950"/>
        <dbReference type="ChEBI" id="CHEBI:44120"/>
        <dbReference type="ChEBI" id="CHEBI:50058"/>
        <dbReference type="EC" id="1.8.4.11"/>
    </reaction>
</comment>
<comment type="catalytic activity">
    <reaction evidence="3 4">
        <text>[thioredoxin]-disulfide + L-methionine + H2O = L-methionine (S)-S-oxide + [thioredoxin]-dithiol</text>
        <dbReference type="Rhea" id="RHEA:19993"/>
        <dbReference type="Rhea" id="RHEA-COMP:10698"/>
        <dbReference type="Rhea" id="RHEA-COMP:10700"/>
        <dbReference type="ChEBI" id="CHEBI:15377"/>
        <dbReference type="ChEBI" id="CHEBI:29950"/>
        <dbReference type="ChEBI" id="CHEBI:50058"/>
        <dbReference type="ChEBI" id="CHEBI:57844"/>
        <dbReference type="ChEBI" id="CHEBI:58772"/>
        <dbReference type="EC" id="1.8.4.11"/>
    </reaction>
</comment>
<dbReference type="HAMAP" id="MF_01401">
    <property type="entry name" value="MsrA"/>
    <property type="match status" value="1"/>
</dbReference>
<gene>
    <name evidence="4 7" type="primary">msrA</name>
    <name evidence="7" type="ORF">Q31a_24180</name>
</gene>
<dbReference type="PANTHER" id="PTHR43774">
    <property type="entry name" value="PEPTIDE METHIONINE SULFOXIDE REDUCTASE"/>
    <property type="match status" value="1"/>
</dbReference>
<dbReference type="EMBL" id="CP036298">
    <property type="protein sequence ID" value="QDV24105.1"/>
    <property type="molecule type" value="Genomic_DNA"/>
</dbReference>
<evidence type="ECO:0000256" key="5">
    <source>
        <dbReference type="SAM" id="MobiDB-lite"/>
    </source>
</evidence>
<sequence length="249" mass="27082">MHCLVSSPGPILVRLSICAALICGPFVACESRAQKSDTAVSDNANNDDSKPQQVSKPLEDTPAGKETAAQSQAIATFGGGCFWCVEAVFENMQGVQSVVSGYAGGAGANPSYKAVCTGRTGHAEVCQIHYDPAVVSYPELLEVFWKTHDPTTLNRQGADIGTQYRSIIMYHDDEQKELAEKYKAKLNDAGAFRSPVVTEIAKLTPFYEAEGYHQDYYRNNPNDGYCAGVVRPKVEKFKQVFADKVADPK</sequence>